<comment type="caution">
    <text evidence="1">The sequence shown here is derived from an EMBL/GenBank/DDBJ whole genome shotgun (WGS) entry which is preliminary data.</text>
</comment>
<proteinExistence type="predicted"/>
<accession>A0AAV7R1H6</accession>
<dbReference type="Proteomes" id="UP001066276">
    <property type="component" value="Chromosome 6"/>
</dbReference>
<organism evidence="1 2">
    <name type="scientific">Pleurodeles waltl</name>
    <name type="common">Iberian ribbed newt</name>
    <dbReference type="NCBI Taxonomy" id="8319"/>
    <lineage>
        <taxon>Eukaryota</taxon>
        <taxon>Metazoa</taxon>
        <taxon>Chordata</taxon>
        <taxon>Craniata</taxon>
        <taxon>Vertebrata</taxon>
        <taxon>Euteleostomi</taxon>
        <taxon>Amphibia</taxon>
        <taxon>Batrachia</taxon>
        <taxon>Caudata</taxon>
        <taxon>Salamandroidea</taxon>
        <taxon>Salamandridae</taxon>
        <taxon>Pleurodelinae</taxon>
        <taxon>Pleurodeles</taxon>
    </lineage>
</organism>
<protein>
    <submittedName>
        <fullName evidence="1">Uncharacterized protein</fullName>
    </submittedName>
</protein>
<gene>
    <name evidence="1" type="ORF">NDU88_010768</name>
</gene>
<keyword evidence="2" id="KW-1185">Reference proteome</keyword>
<dbReference type="AlphaFoldDB" id="A0AAV7R1H6"/>
<evidence type="ECO:0000313" key="2">
    <source>
        <dbReference type="Proteomes" id="UP001066276"/>
    </source>
</evidence>
<reference evidence="1" key="1">
    <citation type="journal article" date="2022" name="bioRxiv">
        <title>Sequencing and chromosome-scale assembly of the giantPleurodeles waltlgenome.</title>
        <authorList>
            <person name="Brown T."/>
            <person name="Elewa A."/>
            <person name="Iarovenko S."/>
            <person name="Subramanian E."/>
            <person name="Araus A.J."/>
            <person name="Petzold A."/>
            <person name="Susuki M."/>
            <person name="Suzuki K.-i.T."/>
            <person name="Hayashi T."/>
            <person name="Toyoda A."/>
            <person name="Oliveira C."/>
            <person name="Osipova E."/>
            <person name="Leigh N.D."/>
            <person name="Simon A."/>
            <person name="Yun M.H."/>
        </authorList>
    </citation>
    <scope>NUCLEOTIDE SEQUENCE</scope>
    <source>
        <strain evidence="1">20211129_DDA</strain>
        <tissue evidence="1">Liver</tissue>
    </source>
</reference>
<sequence>MLKPYLCEPLLQPSTGFYEARVDMQRGLEQAVPADYPFCDRPTNDVCLSAPIGNGTEEQDEMCPLALLTVWFGTYSAKLLKAARDTKLDKMDKSSLAMYSISLDWKNWLPSRVNRLIALNHLLLVVQLIKGSSS</sequence>
<evidence type="ECO:0000313" key="1">
    <source>
        <dbReference type="EMBL" id="KAJ1144470.1"/>
    </source>
</evidence>
<dbReference type="EMBL" id="JANPWB010000010">
    <property type="protein sequence ID" value="KAJ1144470.1"/>
    <property type="molecule type" value="Genomic_DNA"/>
</dbReference>
<name>A0AAV7R1H6_PLEWA</name>